<evidence type="ECO:0000313" key="16">
    <source>
        <dbReference type="EMBL" id="OIP38280.1"/>
    </source>
</evidence>
<evidence type="ECO:0000256" key="6">
    <source>
        <dbReference type="ARBA" id="ARBA00022679"/>
    </source>
</evidence>
<accession>A0A1J5E6H0</accession>
<feature type="binding site" evidence="12">
    <location>
        <position position="74"/>
    </location>
    <ligand>
        <name>substrate</name>
    </ligand>
</feature>
<evidence type="ECO:0000313" key="17">
    <source>
        <dbReference type="Proteomes" id="UP000183085"/>
    </source>
</evidence>
<dbReference type="GO" id="GO:0009088">
    <property type="term" value="P:threonine biosynthetic process"/>
    <property type="evidence" value="ECO:0007669"/>
    <property type="project" value="UniProtKB-UniPathway"/>
</dbReference>
<dbReference type="STRING" id="1817895.AUJ95_06980"/>
<dbReference type="AlphaFoldDB" id="A0A1J5E6H0"/>
<organism evidence="16 17">
    <name type="scientific">Candidatus Desantisbacteria bacterium CG2_30_40_21</name>
    <dbReference type="NCBI Taxonomy" id="1817895"/>
    <lineage>
        <taxon>Bacteria</taxon>
        <taxon>Candidatus Desantisiibacteriota</taxon>
    </lineage>
</organism>
<comment type="pathway">
    <text evidence="3 14">Amino-acid biosynthesis; L-threonine biosynthesis; L-threonine from L-aspartate: step 1/5.</text>
</comment>
<evidence type="ECO:0000256" key="9">
    <source>
        <dbReference type="ARBA" id="ARBA00022840"/>
    </source>
</evidence>
<evidence type="ECO:0000256" key="4">
    <source>
        <dbReference type="ARBA" id="ARBA00010122"/>
    </source>
</evidence>
<comment type="catalytic activity">
    <reaction evidence="11 13">
        <text>L-aspartate + ATP = 4-phospho-L-aspartate + ADP</text>
        <dbReference type="Rhea" id="RHEA:23776"/>
        <dbReference type="ChEBI" id="CHEBI:29991"/>
        <dbReference type="ChEBI" id="CHEBI:30616"/>
        <dbReference type="ChEBI" id="CHEBI:57535"/>
        <dbReference type="ChEBI" id="CHEBI:456216"/>
        <dbReference type="EC" id="2.7.2.4"/>
    </reaction>
</comment>
<dbReference type="InterPro" id="IPR054352">
    <property type="entry name" value="ACT_Aspartokinase"/>
</dbReference>
<dbReference type="SUPFAM" id="SSF53633">
    <property type="entry name" value="Carbamate kinase-like"/>
    <property type="match status" value="1"/>
</dbReference>
<dbReference type="UniPathway" id="UPA00051">
    <property type="reaction ID" value="UER00462"/>
</dbReference>
<proteinExistence type="inferred from homology"/>
<dbReference type="NCBIfam" id="TIGR00656">
    <property type="entry name" value="asp_kin_monofn"/>
    <property type="match status" value="1"/>
</dbReference>
<dbReference type="InterPro" id="IPR001048">
    <property type="entry name" value="Asp/Glu/Uridylate_kinase"/>
</dbReference>
<dbReference type="NCBIfam" id="NF005154">
    <property type="entry name" value="PRK06635.1-2"/>
    <property type="match status" value="1"/>
</dbReference>
<dbReference type="UniPathway" id="UPA00034">
    <property type="reaction ID" value="UER00015"/>
</dbReference>
<dbReference type="GO" id="GO:0005524">
    <property type="term" value="F:ATP binding"/>
    <property type="evidence" value="ECO:0007669"/>
    <property type="project" value="UniProtKB-KW"/>
</dbReference>
<dbReference type="PROSITE" id="PS00324">
    <property type="entry name" value="ASPARTOKINASE"/>
    <property type="match status" value="1"/>
</dbReference>
<dbReference type="CDD" id="cd04913">
    <property type="entry name" value="ACT_AKii-LysC-BS-like_1"/>
    <property type="match status" value="1"/>
</dbReference>
<dbReference type="PROSITE" id="PS51671">
    <property type="entry name" value="ACT"/>
    <property type="match status" value="2"/>
</dbReference>
<dbReference type="NCBIfam" id="NF005155">
    <property type="entry name" value="PRK06635.1-4"/>
    <property type="match status" value="1"/>
</dbReference>
<feature type="binding site" evidence="12">
    <location>
        <position position="184"/>
    </location>
    <ligand>
        <name>ATP</name>
        <dbReference type="ChEBI" id="CHEBI:30616"/>
    </ligand>
</feature>
<dbReference type="GO" id="GO:0009090">
    <property type="term" value="P:homoserine biosynthetic process"/>
    <property type="evidence" value="ECO:0007669"/>
    <property type="project" value="TreeGrafter"/>
</dbReference>
<dbReference type="GO" id="GO:0005829">
    <property type="term" value="C:cytosol"/>
    <property type="evidence" value="ECO:0007669"/>
    <property type="project" value="TreeGrafter"/>
</dbReference>
<keyword evidence="7 12" id="KW-0547">Nucleotide-binding</keyword>
<evidence type="ECO:0000256" key="13">
    <source>
        <dbReference type="RuleBase" id="RU003448"/>
    </source>
</evidence>
<evidence type="ECO:0000256" key="5">
    <source>
        <dbReference type="ARBA" id="ARBA00022605"/>
    </source>
</evidence>
<evidence type="ECO:0000256" key="8">
    <source>
        <dbReference type="ARBA" id="ARBA00022777"/>
    </source>
</evidence>
<dbReference type="UniPathway" id="UPA00050">
    <property type="reaction ID" value="UER00461"/>
</dbReference>
<dbReference type="PIRSF" id="PIRSF000726">
    <property type="entry name" value="Asp_kin"/>
    <property type="match status" value="1"/>
</dbReference>
<dbReference type="InterPro" id="IPR045865">
    <property type="entry name" value="ACT-like_dom_sf"/>
</dbReference>
<keyword evidence="5 14" id="KW-0028">Amino-acid biosynthesis</keyword>
<dbReference type="Gene3D" id="3.30.2130.10">
    <property type="entry name" value="VC0802-like"/>
    <property type="match status" value="1"/>
</dbReference>
<dbReference type="Pfam" id="PF00696">
    <property type="entry name" value="AA_kinase"/>
    <property type="match status" value="1"/>
</dbReference>
<keyword evidence="9 12" id="KW-0067">ATP-binding</keyword>
<evidence type="ECO:0000256" key="7">
    <source>
        <dbReference type="ARBA" id="ARBA00022741"/>
    </source>
</evidence>
<feature type="domain" description="ACT" evidence="15">
    <location>
        <begin position="344"/>
        <end position="404"/>
    </location>
</feature>
<dbReference type="CDD" id="cd04261">
    <property type="entry name" value="AAK_AKii-LysC-BS"/>
    <property type="match status" value="1"/>
</dbReference>
<dbReference type="FunFam" id="3.30.2130.10:FF:000002">
    <property type="entry name" value="Aspartokinase"/>
    <property type="match status" value="1"/>
</dbReference>
<comment type="pathway">
    <text evidence="2 14">Amino-acid biosynthesis; L-methionine biosynthesis via de novo pathway; L-homoserine from L-aspartate: step 1/3.</text>
</comment>
<dbReference type="InterPro" id="IPR001341">
    <property type="entry name" value="Asp_kinase"/>
</dbReference>
<evidence type="ECO:0000256" key="3">
    <source>
        <dbReference type="ARBA" id="ARBA00005139"/>
    </source>
</evidence>
<dbReference type="InterPro" id="IPR002912">
    <property type="entry name" value="ACT_dom"/>
</dbReference>
<dbReference type="Pfam" id="PF22468">
    <property type="entry name" value="ACT_9"/>
    <property type="match status" value="2"/>
</dbReference>
<dbReference type="NCBIfam" id="TIGR00657">
    <property type="entry name" value="asp_kinases"/>
    <property type="match status" value="1"/>
</dbReference>
<dbReference type="PANTHER" id="PTHR21499">
    <property type="entry name" value="ASPARTATE KINASE"/>
    <property type="match status" value="1"/>
</dbReference>
<keyword evidence="6 13" id="KW-0808">Transferase</keyword>
<dbReference type="InterPro" id="IPR018042">
    <property type="entry name" value="Aspartate_kinase_CS"/>
</dbReference>
<dbReference type="InterPro" id="IPR005260">
    <property type="entry name" value="Asp_kin_monofn"/>
</dbReference>
<evidence type="ECO:0000256" key="11">
    <source>
        <dbReference type="ARBA" id="ARBA00047872"/>
    </source>
</evidence>
<evidence type="ECO:0000256" key="14">
    <source>
        <dbReference type="RuleBase" id="RU004249"/>
    </source>
</evidence>
<gene>
    <name evidence="16" type="ORF">AUJ95_06980</name>
</gene>
<dbReference type="InterPro" id="IPR036393">
    <property type="entry name" value="AceGlu_kinase-like_sf"/>
</dbReference>
<dbReference type="Gene3D" id="3.40.1160.10">
    <property type="entry name" value="Acetylglutamate kinase-like"/>
    <property type="match status" value="1"/>
</dbReference>
<evidence type="ECO:0000256" key="1">
    <source>
        <dbReference type="ARBA" id="ARBA00004766"/>
    </source>
</evidence>
<evidence type="ECO:0000259" key="15">
    <source>
        <dbReference type="PROSITE" id="PS51671"/>
    </source>
</evidence>
<dbReference type="Proteomes" id="UP000183085">
    <property type="component" value="Unassembled WGS sequence"/>
</dbReference>
<keyword evidence="8 13" id="KW-0418">Kinase</keyword>
<comment type="pathway">
    <text evidence="1 14">Amino-acid biosynthesis; L-lysine biosynthesis via DAP pathway; (S)-tetrahydrodipicolinate from L-aspartate: step 1/4.</text>
</comment>
<protein>
    <recommendedName>
        <fullName evidence="13">Aspartokinase</fullName>
        <ecNumber evidence="13">2.7.2.4</ecNumber>
    </recommendedName>
</protein>
<name>A0A1J5E6H0_9BACT</name>
<dbReference type="SUPFAM" id="SSF55021">
    <property type="entry name" value="ACT-like"/>
    <property type="match status" value="2"/>
</dbReference>
<feature type="binding site" evidence="12">
    <location>
        <begin position="209"/>
        <end position="210"/>
    </location>
    <ligand>
        <name>ATP</name>
        <dbReference type="ChEBI" id="CHEBI:30616"/>
    </ligand>
</feature>
<feature type="binding site" evidence="12">
    <location>
        <position position="47"/>
    </location>
    <ligand>
        <name>substrate</name>
    </ligand>
</feature>
<dbReference type="FunFam" id="3.40.1160.10:FF:000002">
    <property type="entry name" value="Aspartokinase"/>
    <property type="match status" value="1"/>
</dbReference>
<comment type="similarity">
    <text evidence="4 13">Belongs to the aspartokinase family.</text>
</comment>
<evidence type="ECO:0000256" key="2">
    <source>
        <dbReference type="ARBA" id="ARBA00004986"/>
    </source>
</evidence>
<dbReference type="InterPro" id="IPR041740">
    <property type="entry name" value="AKii-LysC-BS"/>
</dbReference>
<dbReference type="GO" id="GO:0004072">
    <property type="term" value="F:aspartate kinase activity"/>
    <property type="evidence" value="ECO:0007669"/>
    <property type="project" value="UniProtKB-EC"/>
</dbReference>
<reference evidence="16 17" key="1">
    <citation type="journal article" date="2016" name="Environ. Microbiol.">
        <title>Genomic resolution of a cold subsurface aquifer community provides metabolic insights for novel microbes adapted to high CO concentrations.</title>
        <authorList>
            <person name="Probst A.J."/>
            <person name="Castelle C.J."/>
            <person name="Singh A."/>
            <person name="Brown C.T."/>
            <person name="Anantharaman K."/>
            <person name="Sharon I."/>
            <person name="Hug L.A."/>
            <person name="Burstein D."/>
            <person name="Emerson J.B."/>
            <person name="Thomas B.C."/>
            <person name="Banfield J.F."/>
        </authorList>
    </citation>
    <scope>NUCLEOTIDE SEQUENCE [LARGE SCALE GENOMIC DNA]</scope>
    <source>
        <strain evidence="16">CG2_30_40_21</strain>
    </source>
</reference>
<feature type="binding site" evidence="12">
    <location>
        <begin position="173"/>
        <end position="174"/>
    </location>
    <ligand>
        <name>ATP</name>
        <dbReference type="ChEBI" id="CHEBI:30616"/>
    </ligand>
</feature>
<evidence type="ECO:0000256" key="10">
    <source>
        <dbReference type="ARBA" id="ARBA00023154"/>
    </source>
</evidence>
<feature type="binding site" evidence="12">
    <location>
        <begin position="7"/>
        <end position="10"/>
    </location>
    <ligand>
        <name>ATP</name>
        <dbReference type="ChEBI" id="CHEBI:30616"/>
    </ligand>
</feature>
<dbReference type="PANTHER" id="PTHR21499:SF3">
    <property type="entry name" value="ASPARTOKINASE"/>
    <property type="match status" value="1"/>
</dbReference>
<keyword evidence="10" id="KW-0457">Lysine biosynthesis</keyword>
<dbReference type="EC" id="2.7.2.4" evidence="13"/>
<feature type="binding site" evidence="12">
    <location>
        <position position="179"/>
    </location>
    <ligand>
        <name>ATP</name>
        <dbReference type="ChEBI" id="CHEBI:30616"/>
    </ligand>
</feature>
<feature type="domain" description="ACT" evidence="15">
    <location>
        <begin position="264"/>
        <end position="340"/>
    </location>
</feature>
<comment type="caution">
    <text evidence="16">The sequence shown here is derived from an EMBL/GenBank/DDBJ whole genome shotgun (WGS) entry which is preliminary data.</text>
</comment>
<evidence type="ECO:0000256" key="12">
    <source>
        <dbReference type="PIRSR" id="PIRSR000726-1"/>
    </source>
</evidence>
<dbReference type="EMBL" id="MNYI01000183">
    <property type="protein sequence ID" value="OIP38280.1"/>
    <property type="molecule type" value="Genomic_DNA"/>
</dbReference>
<sequence>MGIVVKKYGGTSVGSAERIKEVARQIIKAKEKEPEIVVIVSAMSGETDRLIALGHEICSVPDKREMDVLVSTGEQVSSALLSMALIEMGCPTISLNASQIEILTDKFHTKAKICKINTDRIMKELSKGKVVIVAGFQGITEDEDITTLGRGGSDTTAVAIAGALQADICEIFTDVDGVYTADPRIVAEARKLDIISYEEMLEMASLGAKVLHPRSVELAKKFGVKIHVLSSFVVVHGTIVTEEVADMEELLISGVTANAKEAKITVMDIPDKPGMAGKLFSALSDVNINIDMIVQSETRGKTNDISFTVDETDLQKTIEVVKESVREIGAGEISYDRDIAKVSIVGVGMKSHSGVASKMFKSLAEHNINIEMISTSEIKISCIIRISAMEEAVRVLHKAFFDTH</sequence>
<dbReference type="CDD" id="cd04923">
    <property type="entry name" value="ACT_AK-LysC-DapG-like_2"/>
    <property type="match status" value="1"/>
</dbReference>
<dbReference type="GO" id="GO:0009089">
    <property type="term" value="P:lysine biosynthetic process via diaminopimelate"/>
    <property type="evidence" value="ECO:0007669"/>
    <property type="project" value="UniProtKB-UniPathway"/>
</dbReference>